<evidence type="ECO:0000313" key="3">
    <source>
        <dbReference type="Proteomes" id="UP000248044"/>
    </source>
</evidence>
<feature type="transmembrane region" description="Helical" evidence="1">
    <location>
        <begin position="92"/>
        <end position="112"/>
    </location>
</feature>
<name>A0A2U9IBB7_9CREN</name>
<feature type="transmembrane region" description="Helical" evidence="1">
    <location>
        <begin position="63"/>
        <end position="86"/>
    </location>
</feature>
<organism evidence="2 3">
    <name type="scientific">Acidianus brierleyi</name>
    <dbReference type="NCBI Taxonomy" id="41673"/>
    <lineage>
        <taxon>Archaea</taxon>
        <taxon>Thermoproteota</taxon>
        <taxon>Thermoprotei</taxon>
        <taxon>Sulfolobales</taxon>
        <taxon>Sulfolobaceae</taxon>
        <taxon>Acidianus</taxon>
    </lineage>
</organism>
<protein>
    <submittedName>
        <fullName evidence="2">Uncharacterized protein</fullName>
    </submittedName>
</protein>
<evidence type="ECO:0000256" key="1">
    <source>
        <dbReference type="SAM" id="Phobius"/>
    </source>
</evidence>
<keyword evidence="1" id="KW-1133">Transmembrane helix</keyword>
<dbReference type="KEGG" id="abri:DFR85_00530"/>
<keyword evidence="3" id="KW-1185">Reference proteome</keyword>
<proteinExistence type="predicted"/>
<feature type="transmembrane region" description="Helical" evidence="1">
    <location>
        <begin position="144"/>
        <end position="163"/>
    </location>
</feature>
<gene>
    <name evidence="2" type="ORF">DFR85_00530</name>
</gene>
<reference evidence="2 3" key="1">
    <citation type="submission" date="2018-05" db="EMBL/GenBank/DDBJ databases">
        <title>Complete Genome Sequences of Extremely Thermoacidophilic, Metal-Mobilizing Type-Strain Members of the Archaeal Family Sulfolobaceae: Acidianus brierleyi DSM-1651T, Acidianus sulfidivorans DSM-18786T, Metallosphaera hakonensis DSM-7519T, and Metallosphaera prunae DSM-10039T.</title>
        <authorList>
            <person name="Counts J.A."/>
            <person name="Kelly R.M."/>
        </authorList>
    </citation>
    <scope>NUCLEOTIDE SEQUENCE [LARGE SCALE GENOMIC DNA]</scope>
    <source>
        <strain evidence="2 3">DSM 1651</strain>
    </source>
</reference>
<keyword evidence="1" id="KW-0812">Transmembrane</keyword>
<evidence type="ECO:0000313" key="2">
    <source>
        <dbReference type="EMBL" id="AWR93316.1"/>
    </source>
</evidence>
<feature type="transmembrane region" description="Helical" evidence="1">
    <location>
        <begin position="20"/>
        <end position="38"/>
    </location>
</feature>
<keyword evidence="1" id="KW-0472">Membrane</keyword>
<sequence length="287" mass="33487">MFLKKTYMGKELKIRPEIAIYLSIVLLILFTWVFYPIWNLKSINYAQFITPLGFKVYFFKNSFLLISPLTITAIVFMIISAIIPIIWRSSRYSLYASSFSLFLSFIMIINSLIFQQRYLFFHGYSAIPTVTGTFYILFPYKTYFSIPFYLIFVAIAISTLNSVKRARWIPYNRLTLLEKINSDINNKGIITTFSEWFEKFGISYASESNLLKTKDLVLSTEDKKRNLSVFFPSGETIVFGKKYVLYITKEGETKYLNINDGIKLAIAKAIERADVEKTQIKEEKTYL</sequence>
<dbReference type="AlphaFoldDB" id="A0A2U9IBB7"/>
<accession>A0A2U9IBB7</accession>
<dbReference type="Proteomes" id="UP000248044">
    <property type="component" value="Chromosome"/>
</dbReference>
<dbReference type="EMBL" id="CP029289">
    <property type="protein sequence ID" value="AWR93316.1"/>
    <property type="molecule type" value="Genomic_DNA"/>
</dbReference>